<dbReference type="GO" id="GO:0051750">
    <property type="term" value="F:delta(3,5)-delta(2,4)-dienoyl-CoA isomerase activity"/>
    <property type="evidence" value="ECO:0007669"/>
    <property type="project" value="TreeGrafter"/>
</dbReference>
<comment type="subcellular location">
    <subcellularLocation>
        <location evidence="1">Peroxisome</location>
    </subcellularLocation>
</comment>
<dbReference type="SUPFAM" id="SSF52096">
    <property type="entry name" value="ClpP/crotonase"/>
    <property type="match status" value="1"/>
</dbReference>
<dbReference type="CDD" id="cd06558">
    <property type="entry name" value="crotonase-like"/>
    <property type="match status" value="1"/>
</dbReference>
<protein>
    <recommendedName>
        <fullName evidence="12">Delta(3,5)-Delta(2,4)-dienoyl-CoA isomerase, mitochondrial</fullName>
    </recommendedName>
</protein>
<dbReference type="FunFam" id="3.90.226.10:FF:000024">
    <property type="entry name" value="Delta3,5-delta2,4-dienoyl-CoA isomerase"/>
    <property type="match status" value="1"/>
</dbReference>
<dbReference type="Gene3D" id="1.10.12.10">
    <property type="entry name" value="Lyase 2-enoyl-coa Hydratase, Chain A, domain 2"/>
    <property type="match status" value="1"/>
</dbReference>
<reference evidence="13" key="2">
    <citation type="submission" date="2023-05" db="EMBL/GenBank/DDBJ databases">
        <authorList>
            <person name="Fouks B."/>
        </authorList>
    </citation>
    <scope>NUCLEOTIDE SEQUENCE</scope>
    <source>
        <strain evidence="13">Stay&amp;Tobe</strain>
        <tissue evidence="13">Testes</tissue>
    </source>
</reference>
<reference evidence="13" key="1">
    <citation type="journal article" date="2023" name="IScience">
        <title>Live-bearing cockroach genome reveals convergent evolutionary mechanisms linked to viviparity in insects and beyond.</title>
        <authorList>
            <person name="Fouks B."/>
            <person name="Harrison M.C."/>
            <person name="Mikhailova A.A."/>
            <person name="Marchal E."/>
            <person name="English S."/>
            <person name="Carruthers M."/>
            <person name="Jennings E.C."/>
            <person name="Chiamaka E.L."/>
            <person name="Frigard R.A."/>
            <person name="Pippel M."/>
            <person name="Attardo G.M."/>
            <person name="Benoit J.B."/>
            <person name="Bornberg-Bauer E."/>
            <person name="Tobe S.S."/>
        </authorList>
    </citation>
    <scope>NUCLEOTIDE SEQUENCE</scope>
    <source>
        <strain evidence="13">Stay&amp;Tobe</strain>
    </source>
</reference>
<evidence type="ECO:0000256" key="8">
    <source>
        <dbReference type="ARBA" id="ARBA00023235"/>
    </source>
</evidence>
<dbReference type="InterPro" id="IPR029045">
    <property type="entry name" value="ClpP/crotonase-like_dom_sf"/>
</dbReference>
<keyword evidence="4" id="KW-0276">Fatty acid metabolism</keyword>
<comment type="pathway">
    <text evidence="2">Lipid metabolism; fatty acid beta-oxidation.</text>
</comment>
<sequence>TVMNSVLIKRLGRFAQNMNIKGTGNGFYQTVMMSTSAEITNKFKTLAISVPNPFVYHVELNRPKKLNAMNNTMWLEIGECFTELDTDPDCRVIVLSGAGKLFCAGLDFSDAAEMGSKLAEHDDVARKCKVLYNQVKKYQESITSIEKCCKPVISAVHSACVGGAVDLITAADIRVCTNDAWFQVKEVDIGMAADVGTLQRLPRVIKSESLVRELAFTARKMMAPEAKESGLVSRLYEDKDSMIKGVIEMATEIAARSPVAIQGTKKSIIYSRDHTVQEGLDNIAVWNMVMLQSEDFMNATVAQATKSPPPTFSKL</sequence>
<dbReference type="InterPro" id="IPR014748">
    <property type="entry name" value="Enoyl-CoA_hydra_C"/>
</dbReference>
<evidence type="ECO:0000313" key="14">
    <source>
        <dbReference type="Proteomes" id="UP001233999"/>
    </source>
</evidence>
<dbReference type="PANTHER" id="PTHR43149">
    <property type="entry name" value="ENOYL-COA HYDRATASE"/>
    <property type="match status" value="1"/>
</dbReference>
<comment type="caution">
    <text evidence="13">The sequence shown here is derived from an EMBL/GenBank/DDBJ whole genome shotgun (WGS) entry which is preliminary data.</text>
</comment>
<evidence type="ECO:0000256" key="3">
    <source>
        <dbReference type="ARBA" id="ARBA00005254"/>
    </source>
</evidence>
<dbReference type="FunFam" id="1.10.12.10:FF:000004">
    <property type="entry name" value="Delta3,5-delta2,4-dienoyl-CoA isomerase"/>
    <property type="match status" value="1"/>
</dbReference>
<keyword evidence="7" id="KW-0576">Peroxisome</keyword>
<dbReference type="GO" id="GO:0006631">
    <property type="term" value="P:fatty acid metabolic process"/>
    <property type="evidence" value="ECO:0007669"/>
    <property type="project" value="UniProtKB-KW"/>
</dbReference>
<dbReference type="NCBIfam" id="NF004794">
    <property type="entry name" value="PRK06142.1"/>
    <property type="match status" value="1"/>
</dbReference>
<dbReference type="PANTHER" id="PTHR43149:SF1">
    <property type="entry name" value="DELTA(3,5)-DELTA(2,4)-DIENOYL-COA ISOMERASE, MITOCHONDRIAL"/>
    <property type="match status" value="1"/>
</dbReference>
<organism evidence="13 14">
    <name type="scientific">Diploptera punctata</name>
    <name type="common">Pacific beetle cockroach</name>
    <dbReference type="NCBI Taxonomy" id="6984"/>
    <lineage>
        <taxon>Eukaryota</taxon>
        <taxon>Metazoa</taxon>
        <taxon>Ecdysozoa</taxon>
        <taxon>Arthropoda</taxon>
        <taxon>Hexapoda</taxon>
        <taxon>Insecta</taxon>
        <taxon>Pterygota</taxon>
        <taxon>Neoptera</taxon>
        <taxon>Polyneoptera</taxon>
        <taxon>Dictyoptera</taxon>
        <taxon>Blattodea</taxon>
        <taxon>Blaberoidea</taxon>
        <taxon>Blaberidae</taxon>
        <taxon>Diplopterinae</taxon>
        <taxon>Diploptera</taxon>
    </lineage>
</organism>
<name>A0AAD8E744_DIPPU</name>
<evidence type="ECO:0000256" key="5">
    <source>
        <dbReference type="ARBA" id="ARBA00022990"/>
    </source>
</evidence>
<dbReference type="GO" id="GO:0005777">
    <property type="term" value="C:peroxisome"/>
    <property type="evidence" value="ECO:0007669"/>
    <property type="project" value="UniProtKB-SubCell"/>
</dbReference>
<keyword evidence="6" id="KW-0443">Lipid metabolism</keyword>
<evidence type="ECO:0000256" key="12">
    <source>
        <dbReference type="ARBA" id="ARBA00071021"/>
    </source>
</evidence>
<evidence type="ECO:0000256" key="2">
    <source>
        <dbReference type="ARBA" id="ARBA00005005"/>
    </source>
</evidence>
<dbReference type="Proteomes" id="UP001233999">
    <property type="component" value="Unassembled WGS sequence"/>
</dbReference>
<dbReference type="Gene3D" id="3.90.226.10">
    <property type="entry name" value="2-enoyl-CoA Hydratase, Chain A, domain 1"/>
    <property type="match status" value="1"/>
</dbReference>
<feature type="non-terminal residue" evidence="13">
    <location>
        <position position="1"/>
    </location>
</feature>
<dbReference type="GO" id="GO:0005739">
    <property type="term" value="C:mitochondrion"/>
    <property type="evidence" value="ECO:0007669"/>
    <property type="project" value="TreeGrafter"/>
</dbReference>
<keyword evidence="5" id="KW-0007">Acetylation</keyword>
<proteinExistence type="inferred from homology"/>
<dbReference type="EMBL" id="JASPKZ010008379">
    <property type="protein sequence ID" value="KAJ9579715.1"/>
    <property type="molecule type" value="Genomic_DNA"/>
</dbReference>
<dbReference type="InterPro" id="IPR045002">
    <property type="entry name" value="Ech1-like"/>
</dbReference>
<keyword evidence="14" id="KW-1185">Reference proteome</keyword>
<evidence type="ECO:0000256" key="7">
    <source>
        <dbReference type="ARBA" id="ARBA00023140"/>
    </source>
</evidence>
<evidence type="ECO:0000256" key="4">
    <source>
        <dbReference type="ARBA" id="ARBA00022832"/>
    </source>
</evidence>
<keyword evidence="8" id="KW-0413">Isomerase</keyword>
<dbReference type="InterPro" id="IPR001753">
    <property type="entry name" value="Enoyl-CoA_hydra/iso"/>
</dbReference>
<comment type="catalytic activity">
    <reaction evidence="9">
        <text>(3E,5Z)-octadienoyl-CoA = (2E,4E)-octadienoyl-CoA</text>
        <dbReference type="Rhea" id="RHEA:45244"/>
        <dbReference type="ChEBI" id="CHEBI:62243"/>
        <dbReference type="ChEBI" id="CHEBI:85108"/>
    </reaction>
</comment>
<evidence type="ECO:0000256" key="9">
    <source>
        <dbReference type="ARBA" id="ARBA00051408"/>
    </source>
</evidence>
<comment type="similarity">
    <text evidence="3">Belongs to the enoyl-CoA hydratase/isomerase family.</text>
</comment>
<accession>A0AAD8E744</accession>
<gene>
    <name evidence="13" type="ORF">L9F63_004641</name>
</gene>
<evidence type="ECO:0000313" key="13">
    <source>
        <dbReference type="EMBL" id="KAJ9579715.1"/>
    </source>
</evidence>
<evidence type="ECO:0000256" key="6">
    <source>
        <dbReference type="ARBA" id="ARBA00023098"/>
    </source>
</evidence>
<dbReference type="AlphaFoldDB" id="A0AAD8E744"/>
<comment type="catalytic activity">
    <reaction evidence="10">
        <text>(3E,5Z,8Z,11Z,14Z)-eicosapentaenoyl-CoA = (2E,4E,8Z,11Z,14Z)-eicosapentaenoyl-CoA</text>
        <dbReference type="Rhea" id="RHEA:45224"/>
        <dbReference type="ChEBI" id="CHEBI:85090"/>
        <dbReference type="ChEBI" id="CHEBI:85091"/>
    </reaction>
</comment>
<evidence type="ECO:0000256" key="11">
    <source>
        <dbReference type="ARBA" id="ARBA00055786"/>
    </source>
</evidence>
<comment type="function">
    <text evidence="11">Isomerization of 3-trans,5-cis-dienoyl-CoA to 2-trans,4-trans-dienoyl-CoA.</text>
</comment>
<evidence type="ECO:0000256" key="1">
    <source>
        <dbReference type="ARBA" id="ARBA00004275"/>
    </source>
</evidence>
<dbReference type="Pfam" id="PF00378">
    <property type="entry name" value="ECH_1"/>
    <property type="match status" value="1"/>
</dbReference>
<evidence type="ECO:0000256" key="10">
    <source>
        <dbReference type="ARBA" id="ARBA00052809"/>
    </source>
</evidence>